<dbReference type="OrthoDB" id="10264220at2759"/>
<accession>A0A0R0LXF4</accession>
<evidence type="ECO:0000313" key="10">
    <source>
        <dbReference type="Proteomes" id="UP000051530"/>
    </source>
</evidence>
<evidence type="ECO:0000256" key="2">
    <source>
        <dbReference type="ARBA" id="ARBA00009904"/>
    </source>
</evidence>
<dbReference type="Pfam" id="PF01496">
    <property type="entry name" value="V_ATPase_I"/>
    <property type="match status" value="1"/>
</dbReference>
<gene>
    <name evidence="9" type="ORF">M153_11657000874</name>
</gene>
<dbReference type="GO" id="GO:0046961">
    <property type="term" value="F:proton-transporting ATPase activity, rotational mechanism"/>
    <property type="evidence" value="ECO:0007669"/>
    <property type="project" value="InterPro"/>
</dbReference>
<dbReference type="InterPro" id="IPR002490">
    <property type="entry name" value="V-ATPase_116kDa_su"/>
</dbReference>
<evidence type="ECO:0000256" key="7">
    <source>
        <dbReference type="ARBA" id="ARBA00023136"/>
    </source>
</evidence>
<dbReference type="GO" id="GO:0016471">
    <property type="term" value="C:vacuolar proton-transporting V-type ATPase complex"/>
    <property type="evidence" value="ECO:0007669"/>
    <property type="project" value="TreeGrafter"/>
</dbReference>
<keyword evidence="5 8" id="KW-1133">Transmembrane helix</keyword>
<dbReference type="GO" id="GO:0000329">
    <property type="term" value="C:fungal-type vacuole membrane"/>
    <property type="evidence" value="ECO:0007669"/>
    <property type="project" value="TreeGrafter"/>
</dbReference>
<evidence type="ECO:0000256" key="6">
    <source>
        <dbReference type="ARBA" id="ARBA00023065"/>
    </source>
</evidence>
<dbReference type="PANTHER" id="PTHR11629:SF63">
    <property type="entry name" value="V-TYPE PROTON ATPASE SUBUNIT A"/>
    <property type="match status" value="1"/>
</dbReference>
<keyword evidence="3 8" id="KW-0813">Transport</keyword>
<comment type="subcellular location">
    <subcellularLocation>
        <location evidence="1">Membrane</location>
        <topology evidence="1">Multi-pass membrane protein</topology>
    </subcellularLocation>
</comment>
<comment type="caution">
    <text evidence="8">Lacks conserved residue(s) required for the propagation of feature annotation.</text>
</comment>
<evidence type="ECO:0000256" key="5">
    <source>
        <dbReference type="ARBA" id="ARBA00022989"/>
    </source>
</evidence>
<dbReference type="EMBL" id="LGUB01001199">
    <property type="protein sequence ID" value="KRH92110.1"/>
    <property type="molecule type" value="Genomic_DNA"/>
</dbReference>
<evidence type="ECO:0000256" key="3">
    <source>
        <dbReference type="ARBA" id="ARBA00022448"/>
    </source>
</evidence>
<dbReference type="GO" id="GO:0051117">
    <property type="term" value="F:ATPase binding"/>
    <property type="evidence" value="ECO:0007669"/>
    <property type="project" value="TreeGrafter"/>
</dbReference>
<sequence length="140" mass="16065">SKGEKRTISQEKSIISQETKDNNESLLDIAIHTGIETVEFNLGIISNISSYLRIWAVSLAHNQLTIILHTYTIGGDFNIIFRIISFPFWLAFTFVLMIGLEGLSASLHSMRLNWIEFNSKFYDGQGRKFQPLCFDEEDEE</sequence>
<reference evidence="9 10" key="1">
    <citation type="submission" date="2015-07" db="EMBL/GenBank/DDBJ databases">
        <title>The genome of Pseudoloma neurophilia, a relevant intracellular parasite of the zebrafish.</title>
        <authorList>
            <person name="Ndikumana S."/>
            <person name="Pelin A."/>
            <person name="Sanders J."/>
            <person name="Corradi N."/>
        </authorList>
    </citation>
    <scope>NUCLEOTIDE SEQUENCE [LARGE SCALE GENOMIC DNA]</scope>
    <source>
        <strain evidence="9 10">MK1</strain>
    </source>
</reference>
<keyword evidence="4 8" id="KW-0812">Transmembrane</keyword>
<feature type="transmembrane region" description="Helical" evidence="8">
    <location>
        <begin position="79"/>
        <end position="100"/>
    </location>
</feature>
<dbReference type="GO" id="GO:0033179">
    <property type="term" value="C:proton-transporting V-type ATPase, V0 domain"/>
    <property type="evidence" value="ECO:0007669"/>
    <property type="project" value="InterPro"/>
</dbReference>
<dbReference type="AlphaFoldDB" id="A0A0R0LXF4"/>
<dbReference type="Proteomes" id="UP000051530">
    <property type="component" value="Unassembled WGS sequence"/>
</dbReference>
<proteinExistence type="inferred from homology"/>
<organism evidence="9 10">
    <name type="scientific">Pseudoloma neurophilia</name>
    <dbReference type="NCBI Taxonomy" id="146866"/>
    <lineage>
        <taxon>Eukaryota</taxon>
        <taxon>Fungi</taxon>
        <taxon>Fungi incertae sedis</taxon>
        <taxon>Microsporidia</taxon>
        <taxon>Pseudoloma</taxon>
    </lineage>
</organism>
<feature type="non-terminal residue" evidence="9">
    <location>
        <position position="1"/>
    </location>
</feature>
<comment type="similarity">
    <text evidence="2 8">Belongs to the V-ATPase 116 kDa subunit family.</text>
</comment>
<comment type="function">
    <text evidence="8">Essential component of the vacuolar proton pump (V-ATPase), a multimeric enzyme that catalyzes the translocation of protons across the membranes. Required for assembly and activity of the V-ATPase.</text>
</comment>
<evidence type="ECO:0000256" key="8">
    <source>
        <dbReference type="RuleBase" id="RU361189"/>
    </source>
</evidence>
<evidence type="ECO:0000313" key="9">
    <source>
        <dbReference type="EMBL" id="KRH92110.1"/>
    </source>
</evidence>
<keyword evidence="8" id="KW-0375">Hydrogen ion transport</keyword>
<dbReference type="PANTHER" id="PTHR11629">
    <property type="entry name" value="VACUOLAR PROTON ATPASES"/>
    <property type="match status" value="1"/>
</dbReference>
<name>A0A0R0LXF4_9MICR</name>
<protein>
    <recommendedName>
        <fullName evidence="8">V-type proton ATPase subunit a</fullName>
    </recommendedName>
</protein>
<keyword evidence="6 8" id="KW-0406">Ion transport</keyword>
<evidence type="ECO:0000256" key="1">
    <source>
        <dbReference type="ARBA" id="ARBA00004141"/>
    </source>
</evidence>
<dbReference type="VEuPathDB" id="MicrosporidiaDB:M153_11657000874"/>
<dbReference type="GO" id="GO:0007035">
    <property type="term" value="P:vacuolar acidification"/>
    <property type="evidence" value="ECO:0007669"/>
    <property type="project" value="TreeGrafter"/>
</dbReference>
<evidence type="ECO:0000256" key="4">
    <source>
        <dbReference type="ARBA" id="ARBA00022692"/>
    </source>
</evidence>
<keyword evidence="10" id="KW-1185">Reference proteome</keyword>
<comment type="caution">
    <text evidence="9">The sequence shown here is derived from an EMBL/GenBank/DDBJ whole genome shotgun (WGS) entry which is preliminary data.</text>
</comment>
<keyword evidence="7 8" id="KW-0472">Membrane</keyword>